<evidence type="ECO:0000256" key="1">
    <source>
        <dbReference type="ARBA" id="ARBA00004434"/>
    </source>
</evidence>
<evidence type="ECO:0000256" key="3">
    <source>
        <dbReference type="ARBA" id="ARBA00020726"/>
    </source>
</evidence>
<dbReference type="GO" id="GO:0005744">
    <property type="term" value="C:TIM23 mitochondrial import inner membrane translocase complex"/>
    <property type="evidence" value="ECO:0007669"/>
    <property type="project" value="UniProtKB-UniRule"/>
</dbReference>
<dbReference type="OrthoDB" id="436405at2759"/>
<evidence type="ECO:0000256" key="7">
    <source>
        <dbReference type="ARBA" id="ARBA00022989"/>
    </source>
</evidence>
<dbReference type="PANTHER" id="PTHR13032:SF6">
    <property type="entry name" value="MITOCHONDRIAL IMPORT INNER MEMBRANE TRANSLOCASE SUBUNIT TIM21"/>
    <property type="match status" value="1"/>
</dbReference>
<keyword evidence="6" id="KW-0809">Transit peptide</keyword>
<dbReference type="EMBL" id="CAJPDQ010000021">
    <property type="protein sequence ID" value="CAF9924430.1"/>
    <property type="molecule type" value="Genomic_DNA"/>
</dbReference>
<dbReference type="PANTHER" id="PTHR13032">
    <property type="entry name" value="MITOCHONDRIAL IMPORT INNER MEMBRANE TRANSLOCASE SUBUNIT TIM21"/>
    <property type="match status" value="1"/>
</dbReference>
<dbReference type="Pfam" id="PF08294">
    <property type="entry name" value="TIM21"/>
    <property type="match status" value="1"/>
</dbReference>
<protein>
    <recommendedName>
        <fullName evidence="3 11">Mitochondrial import inner membrane translocase subunit Tim21</fullName>
    </recommendedName>
</protein>
<reference evidence="12" key="1">
    <citation type="submission" date="2021-03" db="EMBL/GenBank/DDBJ databases">
        <authorList>
            <person name="Tagirdzhanova G."/>
        </authorList>
    </citation>
    <scope>NUCLEOTIDE SEQUENCE</scope>
</reference>
<keyword evidence="9 11" id="KW-0472">Membrane</keyword>
<comment type="caution">
    <text evidence="12">The sequence shown here is derived from an EMBL/GenBank/DDBJ whole genome shotgun (WGS) entry which is preliminary data.</text>
</comment>
<dbReference type="InterPro" id="IPR038552">
    <property type="entry name" value="Tim21_IMS_sf"/>
</dbReference>
<evidence type="ECO:0000256" key="2">
    <source>
        <dbReference type="ARBA" id="ARBA00010867"/>
    </source>
</evidence>
<dbReference type="Gene3D" id="3.10.450.320">
    <property type="entry name" value="Mitochondrial import inner membrane translocase subunit Tim21"/>
    <property type="match status" value="1"/>
</dbReference>
<feature type="transmembrane region" description="Helical" evidence="11">
    <location>
        <begin position="63"/>
        <end position="84"/>
    </location>
</feature>
<evidence type="ECO:0000313" key="13">
    <source>
        <dbReference type="Proteomes" id="UP000664169"/>
    </source>
</evidence>
<evidence type="ECO:0000256" key="4">
    <source>
        <dbReference type="ARBA" id="ARBA00022692"/>
    </source>
</evidence>
<accession>A0A8H3IKP1</accession>
<evidence type="ECO:0000313" key="12">
    <source>
        <dbReference type="EMBL" id="CAF9924430.1"/>
    </source>
</evidence>
<comment type="subcellular location">
    <subcellularLocation>
        <location evidence="1 11">Mitochondrion inner membrane</location>
        <topology evidence="1 11">Single-pass membrane protein</topology>
    </subcellularLocation>
</comment>
<dbReference type="InterPro" id="IPR013261">
    <property type="entry name" value="Tim21"/>
</dbReference>
<sequence length="217" mass="24191">MASCKSLRLIQSKAARFGSVGFVRGYATDNTSRRQVTIANDDGRIQWSQLSTKEKAARTTQQTFNFGVVVLGAVMTIGVSYLLYDTVFSPESKTSHFNRAFEDVKASSEARELLGPAKQMRAYGEPSWNKWTRNRPIASTVTRDASGREHMSLRFYVEGLNGKGTVHISMARRNGSAAFEYETFTLNVPGHPPVYLRNTDPTKPKAGSVRFLGVQWK</sequence>
<keyword evidence="5 11" id="KW-0999">Mitochondrion inner membrane</keyword>
<keyword evidence="11" id="KW-0653">Protein transport</keyword>
<comment type="function">
    <text evidence="10">Essential component of the TIM23 complex, a complex that mediates the translocation of transit peptide-containing proteins across the mitochondrial inner membrane. Required to keep the TOM and the TIM23 complexes in close contact. At some point, it is released from the TOM23 complex to allow protein translocation into the mitochondrial matrix.</text>
</comment>
<evidence type="ECO:0000256" key="8">
    <source>
        <dbReference type="ARBA" id="ARBA00023128"/>
    </source>
</evidence>
<dbReference type="AlphaFoldDB" id="A0A8H3IKP1"/>
<evidence type="ECO:0000256" key="5">
    <source>
        <dbReference type="ARBA" id="ARBA00022792"/>
    </source>
</evidence>
<dbReference type="GO" id="GO:0030150">
    <property type="term" value="P:protein import into mitochondrial matrix"/>
    <property type="evidence" value="ECO:0007669"/>
    <property type="project" value="UniProtKB-UniRule"/>
</dbReference>
<name>A0A8H3IKP1_9LECA</name>
<keyword evidence="7 11" id="KW-1133">Transmembrane helix</keyword>
<organism evidence="12 13">
    <name type="scientific">Gomphillus americanus</name>
    <dbReference type="NCBI Taxonomy" id="1940652"/>
    <lineage>
        <taxon>Eukaryota</taxon>
        <taxon>Fungi</taxon>
        <taxon>Dikarya</taxon>
        <taxon>Ascomycota</taxon>
        <taxon>Pezizomycotina</taxon>
        <taxon>Lecanoromycetes</taxon>
        <taxon>OSLEUM clade</taxon>
        <taxon>Ostropomycetidae</taxon>
        <taxon>Ostropales</taxon>
        <taxon>Graphidaceae</taxon>
        <taxon>Gomphilloideae</taxon>
        <taxon>Gomphillus</taxon>
    </lineage>
</organism>
<gene>
    <name evidence="12" type="ORF">GOMPHAMPRED_003634</name>
</gene>
<comment type="similarity">
    <text evidence="2 11">Belongs to the TIM21 family.</text>
</comment>
<keyword evidence="8 11" id="KW-0496">Mitochondrion</keyword>
<keyword evidence="13" id="KW-1185">Reference proteome</keyword>
<comment type="subunit">
    <text evidence="11">Component of the TIM23 complex.</text>
</comment>
<keyword evidence="4 11" id="KW-0812">Transmembrane</keyword>
<keyword evidence="11" id="KW-0813">Transport</keyword>
<evidence type="ECO:0000256" key="11">
    <source>
        <dbReference type="RuleBase" id="RU367142"/>
    </source>
</evidence>
<keyword evidence="11" id="KW-0811">Translocation</keyword>
<evidence type="ECO:0000256" key="9">
    <source>
        <dbReference type="ARBA" id="ARBA00023136"/>
    </source>
</evidence>
<dbReference type="FunFam" id="3.10.450.320:FF:000002">
    <property type="entry name" value="Mitochondrial import inner membrane translocase subunit tim21"/>
    <property type="match status" value="1"/>
</dbReference>
<evidence type="ECO:0000256" key="6">
    <source>
        <dbReference type="ARBA" id="ARBA00022946"/>
    </source>
</evidence>
<proteinExistence type="inferred from homology"/>
<evidence type="ECO:0000256" key="10">
    <source>
        <dbReference type="ARBA" id="ARBA00060204"/>
    </source>
</evidence>
<dbReference type="Proteomes" id="UP000664169">
    <property type="component" value="Unassembled WGS sequence"/>
</dbReference>